<dbReference type="InterPro" id="IPR050364">
    <property type="entry name" value="Cytochrome_P450_fung"/>
</dbReference>
<evidence type="ECO:0000256" key="4">
    <source>
        <dbReference type="ARBA" id="ARBA00022617"/>
    </source>
</evidence>
<keyword evidence="4" id="KW-0349">Heme</keyword>
<dbReference type="InterPro" id="IPR001128">
    <property type="entry name" value="Cyt_P450"/>
</dbReference>
<comment type="cofactor">
    <cofactor evidence="1">
        <name>heme</name>
        <dbReference type="ChEBI" id="CHEBI:30413"/>
    </cofactor>
</comment>
<gene>
    <name evidence="9" type="ORF">C8F04DRAFT_1090189</name>
</gene>
<dbReference type="Gene3D" id="1.10.630.10">
    <property type="entry name" value="Cytochrome P450"/>
    <property type="match status" value="1"/>
</dbReference>
<feature type="non-terminal residue" evidence="9">
    <location>
        <position position="419"/>
    </location>
</feature>
<evidence type="ECO:0000256" key="5">
    <source>
        <dbReference type="ARBA" id="ARBA00022723"/>
    </source>
</evidence>
<dbReference type="PANTHER" id="PTHR46300">
    <property type="entry name" value="P450, PUTATIVE (EUROFUNG)-RELATED-RELATED"/>
    <property type="match status" value="1"/>
</dbReference>
<evidence type="ECO:0000256" key="7">
    <source>
        <dbReference type="ARBA" id="ARBA00023004"/>
    </source>
</evidence>
<dbReference type="Proteomes" id="UP001218188">
    <property type="component" value="Unassembled WGS sequence"/>
</dbReference>
<dbReference type="GO" id="GO:0020037">
    <property type="term" value="F:heme binding"/>
    <property type="evidence" value="ECO:0007669"/>
    <property type="project" value="InterPro"/>
</dbReference>
<sequence>MFASAFFTVFGLLALGIAYKRNLRDMPHDKPHWLTYEAWAEKFGDIVYVEVLGRPMRQVTELLEKRSASYSDRPPMPMANDLMVVHMRYSDRWRKTFHQYFHSRAVPAYYPIQMKATRTLLQKLSINPTCFVEHIRHHAGSVILNVVYGYEMQSENDPYVRLAREAMEGLNQAVHPGTLPLHFLLPKTHIPRLFLSWFPGAGFKRKAKIWAKFNLKNSIRWAGSLAAGTAIPSFAADNLENLRKQSQTPPSSSEEIIKNCAGIAYLGTTFQTVSLMLVWILGLFRRGQEQKLPDFNDRDRSSFPYVNAMLQETLRWGPVTPLAIPHMNVVDDEYNGYYIPAGTTVIGNTQYLYPLFHRTLLRLFAAQFSTIQPCSRSPISSYPSVFFLRTEKNLRFAQRPLLLALVAGMDPATGFILFY</sequence>
<dbReference type="GO" id="GO:0016705">
    <property type="term" value="F:oxidoreductase activity, acting on paired donors, with incorporation or reduction of molecular oxygen"/>
    <property type="evidence" value="ECO:0007669"/>
    <property type="project" value="InterPro"/>
</dbReference>
<evidence type="ECO:0000256" key="3">
    <source>
        <dbReference type="ARBA" id="ARBA00010617"/>
    </source>
</evidence>
<dbReference type="InterPro" id="IPR036396">
    <property type="entry name" value="Cyt_P450_sf"/>
</dbReference>
<dbReference type="EMBL" id="JARJCM010000033">
    <property type="protein sequence ID" value="KAJ7038302.1"/>
    <property type="molecule type" value="Genomic_DNA"/>
</dbReference>
<evidence type="ECO:0000256" key="6">
    <source>
        <dbReference type="ARBA" id="ARBA00023002"/>
    </source>
</evidence>
<keyword evidence="5" id="KW-0479">Metal-binding</keyword>
<evidence type="ECO:0000313" key="10">
    <source>
        <dbReference type="Proteomes" id="UP001218188"/>
    </source>
</evidence>
<dbReference type="InterPro" id="IPR002401">
    <property type="entry name" value="Cyt_P450_E_grp-I"/>
</dbReference>
<evidence type="ECO:0000313" key="9">
    <source>
        <dbReference type="EMBL" id="KAJ7038302.1"/>
    </source>
</evidence>
<keyword evidence="8" id="KW-0503">Monooxygenase</keyword>
<proteinExistence type="inferred from homology"/>
<evidence type="ECO:0000256" key="1">
    <source>
        <dbReference type="ARBA" id="ARBA00001971"/>
    </source>
</evidence>
<reference evidence="9" key="1">
    <citation type="submission" date="2023-03" db="EMBL/GenBank/DDBJ databases">
        <title>Massive genome expansion in bonnet fungi (Mycena s.s.) driven by repeated elements and novel gene families across ecological guilds.</title>
        <authorList>
            <consortium name="Lawrence Berkeley National Laboratory"/>
            <person name="Harder C.B."/>
            <person name="Miyauchi S."/>
            <person name="Viragh M."/>
            <person name="Kuo A."/>
            <person name="Thoen E."/>
            <person name="Andreopoulos B."/>
            <person name="Lu D."/>
            <person name="Skrede I."/>
            <person name="Drula E."/>
            <person name="Henrissat B."/>
            <person name="Morin E."/>
            <person name="Kohler A."/>
            <person name="Barry K."/>
            <person name="LaButti K."/>
            <person name="Morin E."/>
            <person name="Salamov A."/>
            <person name="Lipzen A."/>
            <person name="Mereny Z."/>
            <person name="Hegedus B."/>
            <person name="Baldrian P."/>
            <person name="Stursova M."/>
            <person name="Weitz H."/>
            <person name="Taylor A."/>
            <person name="Grigoriev I.V."/>
            <person name="Nagy L.G."/>
            <person name="Martin F."/>
            <person name="Kauserud H."/>
        </authorList>
    </citation>
    <scope>NUCLEOTIDE SEQUENCE</scope>
    <source>
        <strain evidence="9">CBHHK200</strain>
    </source>
</reference>
<comment type="pathway">
    <text evidence="2">Secondary metabolite biosynthesis.</text>
</comment>
<protein>
    <submittedName>
        <fullName evidence="9">Cytochrome P450</fullName>
    </submittedName>
</protein>
<dbReference type="GO" id="GO:0004497">
    <property type="term" value="F:monooxygenase activity"/>
    <property type="evidence" value="ECO:0007669"/>
    <property type="project" value="UniProtKB-KW"/>
</dbReference>
<dbReference type="PANTHER" id="PTHR46300:SF7">
    <property type="entry name" value="P450, PUTATIVE (EUROFUNG)-RELATED"/>
    <property type="match status" value="1"/>
</dbReference>
<accession>A0AAD6X6D4</accession>
<dbReference type="Pfam" id="PF00067">
    <property type="entry name" value="p450"/>
    <property type="match status" value="1"/>
</dbReference>
<evidence type="ECO:0000256" key="8">
    <source>
        <dbReference type="ARBA" id="ARBA00023033"/>
    </source>
</evidence>
<comment type="caution">
    <text evidence="9">The sequence shown here is derived from an EMBL/GenBank/DDBJ whole genome shotgun (WGS) entry which is preliminary data.</text>
</comment>
<dbReference type="AlphaFoldDB" id="A0AAD6X6D4"/>
<comment type="similarity">
    <text evidence="3">Belongs to the cytochrome P450 family.</text>
</comment>
<keyword evidence="7" id="KW-0408">Iron</keyword>
<evidence type="ECO:0000256" key="2">
    <source>
        <dbReference type="ARBA" id="ARBA00005179"/>
    </source>
</evidence>
<dbReference type="GO" id="GO:0005506">
    <property type="term" value="F:iron ion binding"/>
    <property type="evidence" value="ECO:0007669"/>
    <property type="project" value="InterPro"/>
</dbReference>
<keyword evidence="6" id="KW-0560">Oxidoreductase</keyword>
<keyword evidence="10" id="KW-1185">Reference proteome</keyword>
<organism evidence="9 10">
    <name type="scientific">Mycena alexandri</name>
    <dbReference type="NCBI Taxonomy" id="1745969"/>
    <lineage>
        <taxon>Eukaryota</taxon>
        <taxon>Fungi</taxon>
        <taxon>Dikarya</taxon>
        <taxon>Basidiomycota</taxon>
        <taxon>Agaricomycotina</taxon>
        <taxon>Agaricomycetes</taxon>
        <taxon>Agaricomycetidae</taxon>
        <taxon>Agaricales</taxon>
        <taxon>Marasmiineae</taxon>
        <taxon>Mycenaceae</taxon>
        <taxon>Mycena</taxon>
    </lineage>
</organism>
<dbReference type="PRINTS" id="PR00463">
    <property type="entry name" value="EP450I"/>
</dbReference>
<dbReference type="SUPFAM" id="SSF48264">
    <property type="entry name" value="Cytochrome P450"/>
    <property type="match status" value="1"/>
</dbReference>
<name>A0AAD6X6D4_9AGAR</name>